<dbReference type="GO" id="GO:0071978">
    <property type="term" value="P:bacterial-type flagellum-dependent swarming motility"/>
    <property type="evidence" value="ECO:0007669"/>
    <property type="project" value="TreeGrafter"/>
</dbReference>
<dbReference type="OrthoDB" id="9788334at2"/>
<keyword evidence="4 6" id="KW-0975">Bacterial flagellum</keyword>
<keyword evidence="8" id="KW-0282">Flagellum</keyword>
<evidence type="ECO:0000313" key="8">
    <source>
        <dbReference type="EMBL" id="KRG38288.1"/>
    </source>
</evidence>
<evidence type="ECO:0000256" key="6">
    <source>
        <dbReference type="PIRNR" id="PIRNR002889"/>
    </source>
</evidence>
<dbReference type="EMBL" id="LLXU01000122">
    <property type="protein sequence ID" value="KRG38288.1"/>
    <property type="molecule type" value="Genomic_DNA"/>
</dbReference>
<feature type="domain" description="Flagellar basal body rod protein N-terminal" evidence="7">
    <location>
        <begin position="11"/>
        <end position="39"/>
    </location>
</feature>
<dbReference type="InterPro" id="IPR019776">
    <property type="entry name" value="Flagellar_basal_body_rod_CS"/>
</dbReference>
<dbReference type="NCBIfam" id="NF009263">
    <property type="entry name" value="PRK12620.1"/>
    <property type="match status" value="1"/>
</dbReference>
<evidence type="ECO:0000313" key="9">
    <source>
        <dbReference type="Proteomes" id="UP000051802"/>
    </source>
</evidence>
<protein>
    <recommendedName>
        <fullName evidence="3 6">Flagellar basal body rod protein FlgB</fullName>
    </recommendedName>
</protein>
<dbReference type="GO" id="GO:0030694">
    <property type="term" value="C:bacterial-type flagellum basal body, rod"/>
    <property type="evidence" value="ECO:0007669"/>
    <property type="project" value="InterPro"/>
</dbReference>
<comment type="caution">
    <text evidence="8">The sequence shown here is derived from an EMBL/GenBank/DDBJ whole genome shotgun (WGS) entry which is preliminary data.</text>
</comment>
<comment type="function">
    <text evidence="5 6">Structural component of flagellum, the bacterial motility apparatus. Part of the rod structure of flagellar basal body.</text>
</comment>
<name>A0A0Q9ZZB4_9GAMM</name>
<proteinExistence type="inferred from homology"/>
<keyword evidence="8" id="KW-0966">Cell projection</keyword>
<comment type="similarity">
    <text evidence="2 6">Belongs to the flagella basal body rod proteins family.</text>
</comment>
<gene>
    <name evidence="8" type="primary">flgB</name>
    <name evidence="8" type="ORF">ARC20_15105</name>
</gene>
<dbReference type="InterPro" id="IPR006300">
    <property type="entry name" value="FlgB"/>
</dbReference>
<dbReference type="Proteomes" id="UP000051802">
    <property type="component" value="Unassembled WGS sequence"/>
</dbReference>
<dbReference type="PIRSF" id="PIRSF002889">
    <property type="entry name" value="Rod_FlgB"/>
    <property type="match status" value="1"/>
</dbReference>
<keyword evidence="8" id="KW-0969">Cilium</keyword>
<evidence type="ECO:0000256" key="1">
    <source>
        <dbReference type="ARBA" id="ARBA00004117"/>
    </source>
</evidence>
<dbReference type="PROSITE" id="PS00588">
    <property type="entry name" value="FLAGELLA_BB_ROD"/>
    <property type="match status" value="1"/>
</dbReference>
<evidence type="ECO:0000256" key="2">
    <source>
        <dbReference type="ARBA" id="ARBA00009677"/>
    </source>
</evidence>
<evidence type="ECO:0000256" key="4">
    <source>
        <dbReference type="ARBA" id="ARBA00023143"/>
    </source>
</evidence>
<comment type="subcellular location">
    <subcellularLocation>
        <location evidence="1 6">Bacterial flagellum basal body</location>
    </subcellularLocation>
</comment>
<keyword evidence="9" id="KW-1185">Reference proteome</keyword>
<dbReference type="AlphaFoldDB" id="A0A0Q9ZZB4"/>
<reference evidence="8 9" key="1">
    <citation type="submission" date="2015-10" db="EMBL/GenBank/DDBJ databases">
        <title>Genome sequencing and analysis of members of genus Stenotrophomonas.</title>
        <authorList>
            <person name="Patil P.P."/>
            <person name="Midha S."/>
            <person name="Patil P.B."/>
        </authorList>
    </citation>
    <scope>NUCLEOTIDE SEQUENCE [LARGE SCALE GENOMIC DNA]</scope>
    <source>
        <strain evidence="8 9">JCM 16536</strain>
    </source>
</reference>
<evidence type="ECO:0000256" key="5">
    <source>
        <dbReference type="ARBA" id="ARBA00024934"/>
    </source>
</evidence>
<accession>A0A0Q9ZZB4</accession>
<sequence>MSNPIASYLGVHADALPLREQRMQLIASNLSNVDTPGYRAQDLDFNAALKAAGAARESASGDGMATTSEGHIRSGEIAGLNPFQITREADQPSLDGNTVDPDAERAAYGRAALEYRASLSFLESKVKNMLTAITGS</sequence>
<dbReference type="RefSeq" id="WP_057648768.1">
    <property type="nucleotide sequence ID" value="NZ_LLXU01000122.1"/>
</dbReference>
<evidence type="ECO:0000256" key="3">
    <source>
        <dbReference type="ARBA" id="ARBA00014376"/>
    </source>
</evidence>
<dbReference type="PANTHER" id="PTHR30435:SF12">
    <property type="entry name" value="FLAGELLAR BASAL BODY ROD PROTEIN FLGB"/>
    <property type="match status" value="1"/>
</dbReference>
<comment type="subunit">
    <text evidence="6">The basal body constitutes a major portion of the flagellar organelle and consists of a number of rings mounted on a central rod.</text>
</comment>
<dbReference type="Pfam" id="PF00460">
    <property type="entry name" value="Flg_bb_rod"/>
    <property type="match status" value="1"/>
</dbReference>
<evidence type="ECO:0000259" key="7">
    <source>
        <dbReference type="Pfam" id="PF00460"/>
    </source>
</evidence>
<dbReference type="PANTHER" id="PTHR30435">
    <property type="entry name" value="FLAGELLAR PROTEIN"/>
    <property type="match status" value="1"/>
</dbReference>
<dbReference type="NCBIfam" id="TIGR01396">
    <property type="entry name" value="FlgB"/>
    <property type="match status" value="1"/>
</dbReference>
<dbReference type="InterPro" id="IPR001444">
    <property type="entry name" value="Flag_bb_rod_N"/>
</dbReference>
<organism evidence="8 9">
    <name type="scientific">Stenotrophomonas panacihumi</name>
    <dbReference type="NCBI Taxonomy" id="676599"/>
    <lineage>
        <taxon>Bacteria</taxon>
        <taxon>Pseudomonadati</taxon>
        <taxon>Pseudomonadota</taxon>
        <taxon>Gammaproteobacteria</taxon>
        <taxon>Lysobacterales</taxon>
        <taxon>Lysobacteraceae</taxon>
        <taxon>Stenotrophomonas</taxon>
    </lineage>
</organism>
<dbReference type="STRING" id="676599.ARC20_15105"/>